<accession>A0ABD3F013</accession>
<dbReference type="InterPro" id="IPR000719">
    <property type="entry name" value="Prot_kinase_dom"/>
</dbReference>
<keyword evidence="4" id="KW-0418">Kinase</keyword>
<comment type="caution">
    <text evidence="7">The sequence shown here is derived from an EMBL/GenBank/DDBJ whole genome shotgun (WGS) entry which is preliminary data.</text>
</comment>
<organism evidence="7 8">
    <name type="scientific">Phytophthora oleae</name>
    <dbReference type="NCBI Taxonomy" id="2107226"/>
    <lineage>
        <taxon>Eukaryota</taxon>
        <taxon>Sar</taxon>
        <taxon>Stramenopiles</taxon>
        <taxon>Oomycota</taxon>
        <taxon>Peronosporomycetes</taxon>
        <taxon>Peronosporales</taxon>
        <taxon>Peronosporaceae</taxon>
        <taxon>Phytophthora</taxon>
    </lineage>
</organism>
<evidence type="ECO:0000313" key="8">
    <source>
        <dbReference type="Proteomes" id="UP001632037"/>
    </source>
</evidence>
<dbReference type="Gene3D" id="1.10.510.10">
    <property type="entry name" value="Transferase(Phosphotransferase) domain 1"/>
    <property type="match status" value="1"/>
</dbReference>
<name>A0ABD3F013_9STRA</name>
<feature type="domain" description="Protein kinase" evidence="6">
    <location>
        <begin position="6"/>
        <end position="275"/>
    </location>
</feature>
<dbReference type="Pfam" id="PF00069">
    <property type="entry name" value="Pkinase"/>
    <property type="match status" value="1"/>
</dbReference>
<dbReference type="PROSITE" id="PS50011">
    <property type="entry name" value="PROTEIN_KINASE_DOM"/>
    <property type="match status" value="1"/>
</dbReference>
<dbReference type="InterPro" id="IPR011009">
    <property type="entry name" value="Kinase-like_dom_sf"/>
</dbReference>
<protein>
    <recommendedName>
        <fullName evidence="6">Protein kinase domain-containing protein</fullName>
    </recommendedName>
</protein>
<sequence length="280" mass="31942">MLQQRYRLKRKIGNALYGAVCACEDTHHDNEHVAIKQVSLELAASLLEVHPNADNPWQERRAIAKLLALPPHPNIVNFHQEFLHNESWFVVMEHCAEGDLWDRVRRSPNGRVPEREALRLFREVTFGLHFLHTNGIAHRDVSLENVLVRHGVCKLSDFGLSTDVERTCENEPVGKAYYMAPEVVAGEAYSAVRADMWSLGIVLFIMLTGSPLVQCASESRKDYTGFLQLGVRRVVRAWEMSSFISEEVCDLMSALLQLDPAQRLTTEEVIIHPLLLQFYR</sequence>
<dbReference type="PROSITE" id="PS51257">
    <property type="entry name" value="PROKAR_LIPOPROTEIN"/>
    <property type="match status" value="1"/>
</dbReference>
<dbReference type="Proteomes" id="UP001632037">
    <property type="component" value="Unassembled WGS sequence"/>
</dbReference>
<evidence type="ECO:0000256" key="3">
    <source>
        <dbReference type="ARBA" id="ARBA00022741"/>
    </source>
</evidence>
<dbReference type="PANTHER" id="PTHR24345">
    <property type="entry name" value="SERINE/THREONINE-PROTEIN KINASE PLK"/>
    <property type="match status" value="1"/>
</dbReference>
<keyword evidence="3" id="KW-0547">Nucleotide-binding</keyword>
<dbReference type="SUPFAM" id="SSF56112">
    <property type="entry name" value="Protein kinase-like (PK-like)"/>
    <property type="match status" value="1"/>
</dbReference>
<evidence type="ECO:0000256" key="2">
    <source>
        <dbReference type="ARBA" id="ARBA00022679"/>
    </source>
</evidence>
<keyword evidence="5" id="KW-0067">ATP-binding</keyword>
<dbReference type="AlphaFoldDB" id="A0ABD3F013"/>
<evidence type="ECO:0000256" key="1">
    <source>
        <dbReference type="ARBA" id="ARBA00022527"/>
    </source>
</evidence>
<dbReference type="PANTHER" id="PTHR24345:SF91">
    <property type="entry name" value="SERINE_THREONINE-PROTEIN KINASE PLK4"/>
    <property type="match status" value="1"/>
</dbReference>
<dbReference type="EMBL" id="JBIMZQ010000052">
    <property type="protein sequence ID" value="KAL3658660.1"/>
    <property type="molecule type" value="Genomic_DNA"/>
</dbReference>
<keyword evidence="2" id="KW-0808">Transferase</keyword>
<evidence type="ECO:0000259" key="6">
    <source>
        <dbReference type="PROSITE" id="PS50011"/>
    </source>
</evidence>
<dbReference type="GO" id="GO:0005524">
    <property type="term" value="F:ATP binding"/>
    <property type="evidence" value="ECO:0007669"/>
    <property type="project" value="UniProtKB-KW"/>
</dbReference>
<gene>
    <name evidence="7" type="ORF">V7S43_016296</name>
</gene>
<dbReference type="FunFam" id="1.10.510.10:FF:000753">
    <property type="entry name" value="CAMK/CAMKL protein kinase"/>
    <property type="match status" value="1"/>
</dbReference>
<keyword evidence="8" id="KW-1185">Reference proteome</keyword>
<reference evidence="7 8" key="1">
    <citation type="submission" date="2024-09" db="EMBL/GenBank/DDBJ databases">
        <title>Genome sequencing and assembly of Phytophthora oleae, isolate VK10A, causative agent of rot of olive drupes.</title>
        <authorList>
            <person name="Conti Taguali S."/>
            <person name="Riolo M."/>
            <person name="La Spada F."/>
            <person name="Cacciola S.O."/>
            <person name="Dionisio G."/>
        </authorList>
    </citation>
    <scope>NUCLEOTIDE SEQUENCE [LARGE SCALE GENOMIC DNA]</scope>
    <source>
        <strain evidence="7 8">VK10A</strain>
    </source>
</reference>
<evidence type="ECO:0000313" key="7">
    <source>
        <dbReference type="EMBL" id="KAL3658660.1"/>
    </source>
</evidence>
<evidence type="ECO:0000256" key="4">
    <source>
        <dbReference type="ARBA" id="ARBA00022777"/>
    </source>
</evidence>
<dbReference type="GO" id="GO:0004674">
    <property type="term" value="F:protein serine/threonine kinase activity"/>
    <property type="evidence" value="ECO:0007669"/>
    <property type="project" value="UniProtKB-KW"/>
</dbReference>
<proteinExistence type="predicted"/>
<keyword evidence="1" id="KW-0723">Serine/threonine-protein kinase</keyword>
<evidence type="ECO:0000256" key="5">
    <source>
        <dbReference type="ARBA" id="ARBA00022840"/>
    </source>
</evidence>